<organism evidence="2 3">
    <name type="scientific">Bradyrhizobium yuanmingense</name>
    <dbReference type="NCBI Taxonomy" id="108015"/>
    <lineage>
        <taxon>Bacteria</taxon>
        <taxon>Pseudomonadati</taxon>
        <taxon>Pseudomonadota</taxon>
        <taxon>Alphaproteobacteria</taxon>
        <taxon>Hyphomicrobiales</taxon>
        <taxon>Nitrobacteraceae</taxon>
        <taxon>Bradyrhizobium</taxon>
    </lineage>
</organism>
<gene>
    <name evidence="2" type="ORF">AOQ72_20290</name>
</gene>
<accession>A0A0R3CNY0</accession>
<dbReference type="Gene3D" id="3.40.50.12370">
    <property type="match status" value="1"/>
</dbReference>
<comment type="caution">
    <text evidence="2">The sequence shown here is derived from an EMBL/GenBank/DDBJ whole genome shotgun (WGS) entry which is preliminary data.</text>
</comment>
<reference evidence="2 3" key="1">
    <citation type="submission" date="2015-09" db="EMBL/GenBank/DDBJ databases">
        <title>Draft Genome Sequence of the Strain BR 3267 (Bradyrhizobium yuanmingense) recommended as inoculant for cowpea in Brazil.</title>
        <authorList>
            <person name="Simoes-Araujo J.L."/>
            <person name="Zilli J.E."/>
        </authorList>
    </citation>
    <scope>NUCLEOTIDE SEQUENCE [LARGE SCALE GENOMIC DNA]</scope>
    <source>
        <strain evidence="2 3">BR3267</strain>
    </source>
</reference>
<dbReference type="AlphaFoldDB" id="A0A0R3CNY0"/>
<dbReference type="EMBL" id="LJYF01000026">
    <property type="protein sequence ID" value="KRP96609.1"/>
    <property type="molecule type" value="Genomic_DNA"/>
</dbReference>
<evidence type="ECO:0000313" key="2">
    <source>
        <dbReference type="EMBL" id="KRP96609.1"/>
    </source>
</evidence>
<dbReference type="STRING" id="108015.GA0061099_1003753"/>
<proteinExistence type="predicted"/>
<feature type="domain" description="UspA" evidence="1">
    <location>
        <begin position="218"/>
        <end position="278"/>
    </location>
</feature>
<sequence>MKTLLVPLQNIPMMTATLAVAVGLARRSGAYIEGFPLRFGIPQYAAAELATGILLDTYQVKSEAELNDMRNFFEAFMLKHDVPRATAGSNPPCFGWLETAPEGEDFVGSYGRAFDLIVMARSDIDAVGPHRRAIESALFESGRPVLLAPSNAPRSVATNIMIHWNGSTEQARANAFAMPLLRLAERVSVLTVVGGQAVPGPSAGQIARQLQYNGIAASLISVELDGRETGEAVLDAARAHGCDLLIKGAFTRTRLRQMIFGGATSYIMEHADISVLMAH</sequence>
<protein>
    <recommendedName>
        <fullName evidence="1">UspA domain-containing protein</fullName>
    </recommendedName>
</protein>
<dbReference type="SUPFAM" id="SSF52402">
    <property type="entry name" value="Adenine nucleotide alpha hydrolases-like"/>
    <property type="match status" value="1"/>
</dbReference>
<evidence type="ECO:0000259" key="1">
    <source>
        <dbReference type="Pfam" id="PF00582"/>
    </source>
</evidence>
<dbReference type="OrthoDB" id="9804721at2"/>
<dbReference type="CDD" id="cd00293">
    <property type="entry name" value="USP-like"/>
    <property type="match status" value="1"/>
</dbReference>
<dbReference type="RefSeq" id="WP_057027789.1">
    <property type="nucleotide sequence ID" value="NZ_LJYF01000026.1"/>
</dbReference>
<name>A0A0R3CNY0_9BRAD</name>
<dbReference type="InterPro" id="IPR006016">
    <property type="entry name" value="UspA"/>
</dbReference>
<evidence type="ECO:0000313" key="3">
    <source>
        <dbReference type="Proteomes" id="UP000051380"/>
    </source>
</evidence>
<dbReference type="Pfam" id="PF00582">
    <property type="entry name" value="Usp"/>
    <property type="match status" value="1"/>
</dbReference>
<dbReference type="Proteomes" id="UP000051380">
    <property type="component" value="Unassembled WGS sequence"/>
</dbReference>